<keyword evidence="2" id="KW-1185">Reference proteome</keyword>
<dbReference type="RefSeq" id="WP_115533186.1">
    <property type="nucleotide sequence ID" value="NZ_QRGA01000005.1"/>
</dbReference>
<evidence type="ECO:0000313" key="1">
    <source>
        <dbReference type="EMBL" id="RDU99213.1"/>
    </source>
</evidence>
<comment type="caution">
    <text evidence="1">The sequence shown here is derived from an EMBL/GenBank/DDBJ whole genome shotgun (WGS) entry which is preliminary data.</text>
</comment>
<dbReference type="OrthoDB" id="2376767at2"/>
<dbReference type="EMBL" id="QRGA01000005">
    <property type="protein sequence ID" value="RDU99213.1"/>
    <property type="molecule type" value="Genomic_DNA"/>
</dbReference>
<accession>A0A3D8K1A3</accession>
<dbReference type="SUPFAM" id="SSF52309">
    <property type="entry name" value="N-(deoxy)ribosyltransferase-like"/>
    <property type="match status" value="1"/>
</dbReference>
<protein>
    <submittedName>
        <fullName evidence="1">DUF4406 domain-containing protein</fullName>
    </submittedName>
</protein>
<dbReference type="InterPro" id="IPR025518">
    <property type="entry name" value="DUF4406"/>
</dbReference>
<evidence type="ECO:0000313" key="2">
    <source>
        <dbReference type="Proteomes" id="UP000256838"/>
    </source>
</evidence>
<proteinExistence type="predicted"/>
<dbReference type="AlphaFoldDB" id="A0A3D8K1A3"/>
<organism evidence="1 2">
    <name type="scientific">Trinickia dinghuensis</name>
    <dbReference type="NCBI Taxonomy" id="2291023"/>
    <lineage>
        <taxon>Bacteria</taxon>
        <taxon>Pseudomonadati</taxon>
        <taxon>Pseudomonadota</taxon>
        <taxon>Betaproteobacteria</taxon>
        <taxon>Burkholderiales</taxon>
        <taxon>Burkholderiaceae</taxon>
        <taxon>Trinickia</taxon>
    </lineage>
</organism>
<dbReference type="Pfam" id="PF14359">
    <property type="entry name" value="DUF4406"/>
    <property type="match status" value="1"/>
</dbReference>
<dbReference type="Proteomes" id="UP000256838">
    <property type="component" value="Unassembled WGS sequence"/>
</dbReference>
<sequence length="108" mass="12061">MRICLVGPLPDIAKVDASLFDGEAARLREFGFTVINPAEIDPDGTKSWRDRMRAHIEQIVTCDAVALLPGWERCRAAPLMHHIAATLNLWIFTVDELVDMQRKTAACS</sequence>
<gene>
    <name evidence="1" type="ORF">DWV00_08800</name>
</gene>
<reference evidence="1 2" key="1">
    <citation type="submission" date="2018-08" db="EMBL/GenBank/DDBJ databases">
        <title>Paraburkholderia sp. DHOM06 isolated from forest soil.</title>
        <authorList>
            <person name="Gao Z.-H."/>
            <person name="Qiu L.-H."/>
        </authorList>
    </citation>
    <scope>NUCLEOTIDE SEQUENCE [LARGE SCALE GENOMIC DNA]</scope>
    <source>
        <strain evidence="1 2">DHOM06</strain>
    </source>
</reference>
<name>A0A3D8K1A3_9BURK</name>